<dbReference type="Proteomes" id="UP001501920">
    <property type="component" value="Chromosome 16"/>
</dbReference>
<feature type="compositionally biased region" description="Polar residues" evidence="8">
    <location>
        <begin position="163"/>
        <end position="174"/>
    </location>
</feature>
<dbReference type="FunFam" id="1.10.10.10:FF:000349">
    <property type="entry name" value="Heat shock transcription factor, Y-linked"/>
    <property type="match status" value="1"/>
</dbReference>
<evidence type="ECO:0000256" key="6">
    <source>
        <dbReference type="ARBA" id="ARBA00023242"/>
    </source>
</evidence>
<feature type="region of interest" description="Disordered" evidence="8">
    <location>
        <begin position="163"/>
        <end position="187"/>
    </location>
</feature>
<evidence type="ECO:0000313" key="11">
    <source>
        <dbReference type="Proteomes" id="UP001501920"/>
    </source>
</evidence>
<evidence type="ECO:0000256" key="5">
    <source>
        <dbReference type="ARBA" id="ARBA00023163"/>
    </source>
</evidence>
<feature type="domain" description="HSF-type DNA-binding" evidence="9">
    <location>
        <begin position="33"/>
        <end position="146"/>
    </location>
</feature>
<dbReference type="InterPro" id="IPR036388">
    <property type="entry name" value="WH-like_DNA-bd_sf"/>
</dbReference>
<comment type="similarity">
    <text evidence="2 7">Belongs to the HSF family.</text>
</comment>
<dbReference type="Ensembl" id="ENSPNAT00000065588.1">
    <property type="protein sequence ID" value="ENSPNAP00000055405.1"/>
    <property type="gene ID" value="ENSPNAG00000030350.1"/>
</dbReference>
<keyword evidence="5" id="KW-0804">Transcription</keyword>
<evidence type="ECO:0000256" key="1">
    <source>
        <dbReference type="ARBA" id="ARBA00004123"/>
    </source>
</evidence>
<keyword evidence="6" id="KW-0539">Nucleus</keyword>
<evidence type="ECO:0000256" key="7">
    <source>
        <dbReference type="RuleBase" id="RU004020"/>
    </source>
</evidence>
<dbReference type="GO" id="GO:0003700">
    <property type="term" value="F:DNA-binding transcription factor activity"/>
    <property type="evidence" value="ECO:0007669"/>
    <property type="project" value="InterPro"/>
</dbReference>
<reference evidence="10" key="2">
    <citation type="submission" date="2025-08" db="UniProtKB">
        <authorList>
            <consortium name="Ensembl"/>
        </authorList>
    </citation>
    <scope>IDENTIFICATION</scope>
</reference>
<evidence type="ECO:0000256" key="4">
    <source>
        <dbReference type="ARBA" id="ARBA00023125"/>
    </source>
</evidence>
<dbReference type="GeneID" id="108413764"/>
<accession>A0AAR2JTS8</accession>
<dbReference type="AlphaFoldDB" id="A0AAR2JTS8"/>
<dbReference type="RefSeq" id="XP_017541919.1">
    <property type="nucleotide sequence ID" value="XM_017686430.1"/>
</dbReference>
<keyword evidence="3" id="KW-0805">Transcription regulation</keyword>
<dbReference type="GO" id="GO:0005634">
    <property type="term" value="C:nucleus"/>
    <property type="evidence" value="ECO:0007669"/>
    <property type="project" value="UniProtKB-SubCell"/>
</dbReference>
<keyword evidence="11" id="KW-1185">Reference proteome</keyword>
<evidence type="ECO:0000256" key="8">
    <source>
        <dbReference type="SAM" id="MobiDB-lite"/>
    </source>
</evidence>
<dbReference type="PANTHER" id="PTHR10015">
    <property type="entry name" value="HEAT SHOCK TRANSCRIPTION FACTOR"/>
    <property type="match status" value="1"/>
</dbReference>
<name>A0AAR2JTS8_PYGNA</name>
<evidence type="ECO:0000256" key="3">
    <source>
        <dbReference type="ARBA" id="ARBA00023015"/>
    </source>
</evidence>
<dbReference type="InterPro" id="IPR036390">
    <property type="entry name" value="WH_DNA-bd_sf"/>
</dbReference>
<dbReference type="Gene3D" id="1.10.10.10">
    <property type="entry name" value="Winged helix-like DNA-binding domain superfamily/Winged helix DNA-binding domain"/>
    <property type="match status" value="1"/>
</dbReference>
<sequence>MKRKASEGIDDQILAQMFLIKRTRTDGKEVNFSTLTFPQKLWHIVGNKTYKSIGWHQWGTCIIIDVELFSAEILSRQGELKIFDTSVMKSFMRQLNLYGFKKIRSLEGRLESSGMDQLESTFKKEVYYNGYFRREHPELLIHVKRRLQVKAKRNSVSKSMTLACTSQSQTTQSGLIEEETRNTSKTSLDLSFSQEAISDAPPVTSSVDSSLDSTLQSLLAKMTDLAQTTRTDLHLNAAQLQSTLAALIPSMPPSVLADLSSLVSRALAQPCPKCGHNPLCSEDSGKVGHQ</sequence>
<dbReference type="SMART" id="SM00415">
    <property type="entry name" value="HSF"/>
    <property type="match status" value="1"/>
</dbReference>
<evidence type="ECO:0000313" key="10">
    <source>
        <dbReference type="Ensembl" id="ENSPNAP00000055405.1"/>
    </source>
</evidence>
<dbReference type="GeneTree" id="ENSGT00940000157452"/>
<reference evidence="10" key="3">
    <citation type="submission" date="2025-09" db="UniProtKB">
        <authorList>
            <consortium name="Ensembl"/>
        </authorList>
    </citation>
    <scope>IDENTIFICATION</scope>
</reference>
<protein>
    <recommendedName>
        <fullName evidence="9">HSF-type DNA-binding domain-containing protein</fullName>
    </recommendedName>
</protein>
<keyword evidence="4" id="KW-0238">DNA-binding</keyword>
<dbReference type="InterPro" id="IPR000232">
    <property type="entry name" value="HSF_DNA-bd"/>
</dbReference>
<evidence type="ECO:0000259" key="9">
    <source>
        <dbReference type="SMART" id="SM00415"/>
    </source>
</evidence>
<dbReference type="Pfam" id="PF00447">
    <property type="entry name" value="HSF_DNA-bind"/>
    <property type="match status" value="1"/>
</dbReference>
<dbReference type="GO" id="GO:0043565">
    <property type="term" value="F:sequence-specific DNA binding"/>
    <property type="evidence" value="ECO:0007669"/>
    <property type="project" value="InterPro"/>
</dbReference>
<dbReference type="PANTHER" id="PTHR10015:SF465">
    <property type="entry name" value="HSF-TYPE DNA-BINDING DOMAIN-CONTAINING PROTEIN"/>
    <property type="match status" value="1"/>
</dbReference>
<dbReference type="SUPFAM" id="SSF46785">
    <property type="entry name" value="Winged helix' DNA-binding domain"/>
    <property type="match status" value="1"/>
</dbReference>
<reference evidence="10 11" key="1">
    <citation type="submission" date="2020-10" db="EMBL/GenBank/DDBJ databases">
        <title>Pygocentrus nattereri (red-bellied piranha) genome, fPygNat1, primary haplotype.</title>
        <authorList>
            <person name="Myers G."/>
            <person name="Meyer A."/>
            <person name="Karagic N."/>
            <person name="Pippel M."/>
            <person name="Winkler S."/>
            <person name="Tracey A."/>
            <person name="Wood J."/>
            <person name="Formenti G."/>
            <person name="Howe K."/>
            <person name="Fedrigo O."/>
            <person name="Jarvis E.D."/>
        </authorList>
    </citation>
    <scope>NUCLEOTIDE SEQUENCE [LARGE SCALE GENOMIC DNA]</scope>
</reference>
<evidence type="ECO:0000256" key="2">
    <source>
        <dbReference type="ARBA" id="ARBA00006403"/>
    </source>
</evidence>
<organism evidence="10 11">
    <name type="scientific">Pygocentrus nattereri</name>
    <name type="common">Red-bellied piranha</name>
    <dbReference type="NCBI Taxonomy" id="42514"/>
    <lineage>
        <taxon>Eukaryota</taxon>
        <taxon>Metazoa</taxon>
        <taxon>Chordata</taxon>
        <taxon>Craniata</taxon>
        <taxon>Vertebrata</taxon>
        <taxon>Euteleostomi</taxon>
        <taxon>Actinopterygii</taxon>
        <taxon>Neopterygii</taxon>
        <taxon>Teleostei</taxon>
        <taxon>Ostariophysi</taxon>
        <taxon>Characiformes</taxon>
        <taxon>Characoidei</taxon>
        <taxon>Pygocentrus</taxon>
    </lineage>
</organism>
<proteinExistence type="inferred from homology"/>
<comment type="subcellular location">
    <subcellularLocation>
        <location evidence="1">Nucleus</location>
    </subcellularLocation>
</comment>